<feature type="domain" description="Diphthamide synthase" evidence="11">
    <location>
        <begin position="15"/>
        <end position="81"/>
    </location>
</feature>
<dbReference type="GO" id="GO:0005524">
    <property type="term" value="F:ATP binding"/>
    <property type="evidence" value="ECO:0007669"/>
    <property type="project" value="UniProtKB-KW"/>
</dbReference>
<keyword evidence="6" id="KW-0067">ATP-binding</keyword>
<evidence type="ECO:0000256" key="2">
    <source>
        <dbReference type="ARBA" id="ARBA00012089"/>
    </source>
</evidence>
<accession>A0A0J0XBX0</accession>
<dbReference type="InterPro" id="IPR006175">
    <property type="entry name" value="YjgF/YER057c/UK114"/>
</dbReference>
<evidence type="ECO:0000256" key="4">
    <source>
        <dbReference type="ARBA" id="ARBA00022598"/>
    </source>
</evidence>
<dbReference type="GO" id="GO:0017178">
    <property type="term" value="F:diphthine-ammonia ligase activity"/>
    <property type="evidence" value="ECO:0007669"/>
    <property type="project" value="UniProtKB-EC"/>
</dbReference>
<dbReference type="Gene3D" id="3.30.1330.40">
    <property type="entry name" value="RutC-like"/>
    <property type="match status" value="2"/>
</dbReference>
<keyword evidence="5" id="KW-0547">Nucleotide-binding</keyword>
<dbReference type="GeneID" id="28985219"/>
<feature type="region of interest" description="Disordered" evidence="10">
    <location>
        <begin position="338"/>
        <end position="412"/>
    </location>
</feature>
<keyword evidence="13" id="KW-1185">Reference proteome</keyword>
<organism evidence="12 13">
    <name type="scientific">Cutaneotrichosporon oleaginosum</name>
    <dbReference type="NCBI Taxonomy" id="879819"/>
    <lineage>
        <taxon>Eukaryota</taxon>
        <taxon>Fungi</taxon>
        <taxon>Dikarya</taxon>
        <taxon>Basidiomycota</taxon>
        <taxon>Agaricomycotina</taxon>
        <taxon>Tremellomycetes</taxon>
        <taxon>Trichosporonales</taxon>
        <taxon>Trichosporonaceae</taxon>
        <taxon>Cutaneotrichosporon</taxon>
    </lineage>
</organism>
<evidence type="ECO:0000256" key="1">
    <source>
        <dbReference type="ARBA" id="ARBA00005156"/>
    </source>
</evidence>
<evidence type="ECO:0000256" key="8">
    <source>
        <dbReference type="ARBA" id="ARBA00031552"/>
    </source>
</evidence>
<dbReference type="Gene3D" id="3.40.50.620">
    <property type="entry name" value="HUPs"/>
    <property type="match status" value="1"/>
</dbReference>
<dbReference type="CDD" id="cd01994">
    <property type="entry name" value="AANH_PF0828-like"/>
    <property type="match status" value="1"/>
</dbReference>
<proteinExistence type="predicted"/>
<dbReference type="InterPro" id="IPR035959">
    <property type="entry name" value="RutC-like_sf"/>
</dbReference>
<dbReference type="CDD" id="cd06156">
    <property type="entry name" value="eu_AANH_C_2"/>
    <property type="match status" value="1"/>
</dbReference>
<dbReference type="EC" id="6.3.1.14" evidence="2"/>
<gene>
    <name evidence="12" type="ORF">CC85DRAFT_289384</name>
</gene>
<evidence type="ECO:0000313" key="13">
    <source>
        <dbReference type="Proteomes" id="UP000053611"/>
    </source>
</evidence>
<protein>
    <recommendedName>
        <fullName evidence="3">Diphthine--ammonia ligase</fullName>
        <ecNumber evidence="2">6.3.1.14</ecNumber>
    </recommendedName>
    <alternativeName>
        <fullName evidence="7">Diphthamide synthase</fullName>
    </alternativeName>
    <alternativeName>
        <fullName evidence="8">Diphthamide synthetase</fullName>
    </alternativeName>
</protein>
<dbReference type="Pfam" id="PF01042">
    <property type="entry name" value="Ribonuc_L-PSP"/>
    <property type="match status" value="1"/>
</dbReference>
<evidence type="ECO:0000256" key="6">
    <source>
        <dbReference type="ARBA" id="ARBA00022840"/>
    </source>
</evidence>
<dbReference type="SUPFAM" id="SSF55298">
    <property type="entry name" value="YjgF-like"/>
    <property type="match status" value="2"/>
</dbReference>
<dbReference type="STRING" id="879819.A0A0J0XBX0"/>
<evidence type="ECO:0000256" key="10">
    <source>
        <dbReference type="SAM" id="MobiDB-lite"/>
    </source>
</evidence>
<comment type="catalytic activity">
    <reaction evidence="9">
        <text>diphthine-[translation elongation factor 2] + NH4(+) + ATP = diphthamide-[translation elongation factor 2] + AMP + diphosphate + H(+)</text>
        <dbReference type="Rhea" id="RHEA:19753"/>
        <dbReference type="Rhea" id="RHEA-COMP:10172"/>
        <dbReference type="Rhea" id="RHEA-COMP:10174"/>
        <dbReference type="ChEBI" id="CHEBI:15378"/>
        <dbReference type="ChEBI" id="CHEBI:16692"/>
        <dbReference type="ChEBI" id="CHEBI:28938"/>
        <dbReference type="ChEBI" id="CHEBI:30616"/>
        <dbReference type="ChEBI" id="CHEBI:33019"/>
        <dbReference type="ChEBI" id="CHEBI:82696"/>
        <dbReference type="ChEBI" id="CHEBI:456215"/>
        <dbReference type="EC" id="6.3.1.14"/>
    </reaction>
</comment>
<evidence type="ECO:0000256" key="5">
    <source>
        <dbReference type="ARBA" id="ARBA00022741"/>
    </source>
</evidence>
<evidence type="ECO:0000256" key="7">
    <source>
        <dbReference type="ARBA" id="ARBA00029814"/>
    </source>
</evidence>
<dbReference type="OrthoDB" id="686384at2759"/>
<dbReference type="RefSeq" id="XP_018275062.1">
    <property type="nucleotide sequence ID" value="XM_018424616.1"/>
</dbReference>
<name>A0A0J0XBX0_9TREE</name>
<dbReference type="InterPro" id="IPR002761">
    <property type="entry name" value="Diphthami_syn_dom"/>
</dbReference>
<dbReference type="AlphaFoldDB" id="A0A0J0XBX0"/>
<evidence type="ECO:0000256" key="9">
    <source>
        <dbReference type="ARBA" id="ARBA00048108"/>
    </source>
</evidence>
<keyword evidence="4" id="KW-0436">Ligase</keyword>
<dbReference type="FunFam" id="3.90.1490.10:FF:000001">
    <property type="entry name" value="Diphthine--ammonia ligase"/>
    <property type="match status" value="1"/>
</dbReference>
<reference evidence="12 13" key="1">
    <citation type="submission" date="2015-03" db="EMBL/GenBank/DDBJ databases">
        <title>Genomics and transcriptomics of the oil-accumulating basidiomycete yeast T. oleaginosus allow insights into substrate utilization and the diverse evolutionary trajectories of mating systems in fungi.</title>
        <authorList>
            <consortium name="DOE Joint Genome Institute"/>
            <person name="Kourist R."/>
            <person name="Kracht O."/>
            <person name="Bracharz F."/>
            <person name="Lipzen A."/>
            <person name="Nolan M."/>
            <person name="Ohm R."/>
            <person name="Grigoriev I."/>
            <person name="Sun S."/>
            <person name="Heitman J."/>
            <person name="Bruck T."/>
            <person name="Nowrousian M."/>
        </authorList>
    </citation>
    <scope>NUCLEOTIDE SEQUENCE [LARGE SCALE GENOMIC DNA]</scope>
    <source>
        <strain evidence="12 13">IBC0246</strain>
    </source>
</reference>
<dbReference type="SUPFAM" id="SSF52402">
    <property type="entry name" value="Adenine nucleotide alpha hydrolases-like"/>
    <property type="match status" value="1"/>
</dbReference>
<comment type="pathway">
    <text evidence="1">Protein modification; peptidyl-diphthamide biosynthesis.</text>
</comment>
<evidence type="ECO:0000259" key="11">
    <source>
        <dbReference type="Pfam" id="PF01902"/>
    </source>
</evidence>
<dbReference type="NCBIfam" id="TIGR00290">
    <property type="entry name" value="MJ0570_dom"/>
    <property type="match status" value="1"/>
</dbReference>
<dbReference type="Pfam" id="PF01902">
    <property type="entry name" value="Diphthami_syn_2"/>
    <property type="match status" value="2"/>
</dbReference>
<feature type="domain" description="Diphthamide synthase" evidence="11">
    <location>
        <begin position="105"/>
        <end position="246"/>
    </location>
</feature>
<evidence type="ECO:0000256" key="3">
    <source>
        <dbReference type="ARBA" id="ARBA00018426"/>
    </source>
</evidence>
<dbReference type="Proteomes" id="UP000053611">
    <property type="component" value="Unassembled WGS sequence"/>
</dbReference>
<evidence type="ECO:0000313" key="12">
    <source>
        <dbReference type="EMBL" id="KLT38571.1"/>
    </source>
</evidence>
<dbReference type="InterPro" id="IPR014729">
    <property type="entry name" value="Rossmann-like_a/b/a_fold"/>
</dbReference>
<dbReference type="InterPro" id="IPR030662">
    <property type="entry name" value="DPH6/MJ0570"/>
</dbReference>
<dbReference type="FunFam" id="3.40.50.620:FF:000398">
    <property type="entry name" value="Cytoplasmic protein"/>
    <property type="match status" value="1"/>
</dbReference>
<dbReference type="CDD" id="cd06155">
    <property type="entry name" value="eu_AANH_C_1"/>
    <property type="match status" value="1"/>
</dbReference>
<dbReference type="PANTHER" id="PTHR12196">
    <property type="entry name" value="DOMAIN OF UNKNOWN FUNCTION 71 DUF71 -CONTAINING PROTEIN"/>
    <property type="match status" value="1"/>
</dbReference>
<feature type="compositionally biased region" description="Low complexity" evidence="10">
    <location>
        <begin position="344"/>
        <end position="356"/>
    </location>
</feature>
<dbReference type="GO" id="GO:0016787">
    <property type="term" value="F:hydrolase activity"/>
    <property type="evidence" value="ECO:0007669"/>
    <property type="project" value="UniProtKB-KW"/>
</dbReference>
<keyword evidence="12" id="KW-0378">Hydrolase</keyword>
<dbReference type="PANTHER" id="PTHR12196:SF2">
    <property type="entry name" value="DIPHTHINE--AMMONIA LIGASE"/>
    <property type="match status" value="1"/>
</dbReference>
<dbReference type="Gene3D" id="3.90.1490.10">
    <property type="entry name" value="putative n-type atp pyrophosphatase, domain 2"/>
    <property type="match status" value="1"/>
</dbReference>
<dbReference type="GO" id="GO:0017183">
    <property type="term" value="P:protein histidyl modification to diphthamide"/>
    <property type="evidence" value="ECO:0007669"/>
    <property type="project" value="TreeGrafter"/>
</dbReference>
<dbReference type="EMBL" id="KQ087296">
    <property type="protein sequence ID" value="KLT38571.1"/>
    <property type="molecule type" value="Genomic_DNA"/>
</dbReference>
<sequence length="817" mass="88219">MVSPGNQTLPGVKHKVIGLVSGGKDSCFNLMHAVANGHEIVALATLTPEEGVDELDSHMYQSVGTALPPLIAQAMGLPHYSGIIRGKPVEQRMEYGSREHGGEGSGREGDETEDLTVLLRTVLAAHPEATAVSSGAILSNYQRLRIEHVCQRLGLTSLSYLWQSSQLSLVSGMISSGLDAVLIKVAGIGLKEQHVGKSLSELYPLLMLLQSKYGLHPAGEGGEYETLTLDTPLFSHRIRIIESEVVVTDPEPNLVAYMRVKKAELEPKAGWVRPSVSQLRKSLRIGQYQQPGAEGLDGDGLGVFKLVHKAEVEDRSDLNPAECDSHENSMEIPFMEEFEDGDTGSSNGDGPKPDGGNDSDGARKTTRGLRPVTTSIRRMQGAKGPYRGPKLPPTASSPQHEPQSDDEPAEFSLVPPASSLVTEDPNALRFVNRGRWFAASATGQGEGDVADELRAALDSVKAHLTSKGLSLPVDAVHVTLLLASMSDFAAVNAAYIKYFGTSPPSRACVGCPLPGQQRIRIEIIGFDGRPRNRPVGDRTALHVQGLSYWAPANIGPYSQAVIVDSRVHIAGQIPLQPASLTIAPYPAACSPYGHQAALALQHVSRIISVLRCRTSAGGGWEGSLEGCVAWWARPQGCGAEGSKISRIAWKEWAETMRCLDAPVLFVRAAELPRGALVEYQVNLHTGRPGYNHIVAADDDDDDDDEEKEFDVFYSANEMFPGSYREMAEAKSPARGTRSIVFFQSALVLRMPYLIKSFLNQGSECDILALRVYHRGELPDDVPMLGRVMGAAWTAVPVLDVQDRNGVSYPLALDVLAV</sequence>